<dbReference type="STRING" id="933059.SAMN04488103_109167"/>
<gene>
    <name evidence="1" type="ORF">SAMN04488103_109167</name>
</gene>
<dbReference type="AlphaFoldDB" id="A0A1H8KQW9"/>
<dbReference type="RefSeq" id="WP_091302828.1">
    <property type="nucleotide sequence ID" value="NZ_FOCE01000009.1"/>
</dbReference>
<dbReference type="EMBL" id="FOCE01000009">
    <property type="protein sequence ID" value="SEN95006.1"/>
    <property type="molecule type" value="Genomic_DNA"/>
</dbReference>
<name>A0A1H8KQW9_9RHOB</name>
<evidence type="ECO:0000313" key="1">
    <source>
        <dbReference type="EMBL" id="SEN95006.1"/>
    </source>
</evidence>
<dbReference type="Proteomes" id="UP000198761">
    <property type="component" value="Unassembled WGS sequence"/>
</dbReference>
<accession>A0A1H8KQW9</accession>
<sequence>MMRTPCTVPPELRRLRDARAWARRTSPAADRIGARCPVMIERQLQPGIHTLTATTTTGDGVAVMIRDTELVILHVADAPERITLPLPTHLHATLPRPHA</sequence>
<protein>
    <submittedName>
        <fullName evidence="1">Uncharacterized protein</fullName>
    </submittedName>
</protein>
<reference evidence="1 2" key="1">
    <citation type="submission" date="2016-10" db="EMBL/GenBank/DDBJ databases">
        <authorList>
            <person name="de Groot N.N."/>
        </authorList>
    </citation>
    <scope>NUCLEOTIDE SEQUENCE [LARGE SCALE GENOMIC DNA]</scope>
    <source>
        <strain evidence="1 2">DSM 3857</strain>
    </source>
</reference>
<organism evidence="1 2">
    <name type="scientific">Gemmobacter aquatilis</name>
    <dbReference type="NCBI Taxonomy" id="933059"/>
    <lineage>
        <taxon>Bacteria</taxon>
        <taxon>Pseudomonadati</taxon>
        <taxon>Pseudomonadota</taxon>
        <taxon>Alphaproteobacteria</taxon>
        <taxon>Rhodobacterales</taxon>
        <taxon>Paracoccaceae</taxon>
        <taxon>Gemmobacter</taxon>
    </lineage>
</organism>
<keyword evidence="2" id="KW-1185">Reference proteome</keyword>
<evidence type="ECO:0000313" key="2">
    <source>
        <dbReference type="Proteomes" id="UP000198761"/>
    </source>
</evidence>
<proteinExistence type="predicted"/>